<reference evidence="5 6" key="1">
    <citation type="submission" date="2023-11" db="EMBL/GenBank/DDBJ databases">
        <title>Dfirmibasis_genome.</title>
        <authorList>
            <person name="Edelbroek B."/>
            <person name="Kjellin J."/>
            <person name="Jerlstrom-Hultqvist J."/>
            <person name="Soderbom F."/>
        </authorList>
    </citation>
    <scope>NUCLEOTIDE SEQUENCE [LARGE SCALE GENOMIC DNA]</scope>
    <source>
        <strain evidence="5 6">TNS-C-14</strain>
    </source>
</reference>
<protein>
    <recommendedName>
        <fullName evidence="7">40S ribosomal protein S15</fullName>
    </recommendedName>
</protein>
<dbReference type="HAMAP" id="MF_00531">
    <property type="entry name" value="Ribosomal_uS19"/>
    <property type="match status" value="1"/>
</dbReference>
<evidence type="ECO:0000256" key="3">
    <source>
        <dbReference type="ARBA" id="ARBA00023274"/>
    </source>
</evidence>
<dbReference type="PRINTS" id="PR00975">
    <property type="entry name" value="RIBOSOMALS19"/>
</dbReference>
<dbReference type="SUPFAM" id="SSF54570">
    <property type="entry name" value="Ribosomal protein S19"/>
    <property type="match status" value="1"/>
</dbReference>
<comment type="caution">
    <text evidence="5">The sequence shown here is derived from an EMBL/GenBank/DDBJ whole genome shotgun (WGS) entry which is preliminary data.</text>
</comment>
<dbReference type="EMBL" id="JAVFKY010000002">
    <property type="protein sequence ID" value="KAK5580640.1"/>
    <property type="molecule type" value="Genomic_DNA"/>
</dbReference>
<keyword evidence="3 4" id="KW-0687">Ribonucleoprotein</keyword>
<name>A0AAN7Z1C4_9MYCE</name>
<dbReference type="NCBIfam" id="NF003121">
    <property type="entry name" value="PRK04038.1"/>
    <property type="match status" value="1"/>
</dbReference>
<evidence type="ECO:0000313" key="6">
    <source>
        <dbReference type="Proteomes" id="UP001344447"/>
    </source>
</evidence>
<sequence>MSEQIKKRTFKKFTYSGVALESLLDLKEDQLISLLRCRARRKLRRETPIKHVNFLKKCRASKAAVTQVGEKPALVKTHARNILIVPEMIGSVIGIYNGKVFNQVEVKPEMIGHYTGEFSLSYKSVNHGRPGIGATHSSRFIPLK</sequence>
<dbReference type="NCBIfam" id="TIGR01025">
    <property type="entry name" value="uS19_arch"/>
    <property type="match status" value="1"/>
</dbReference>
<gene>
    <name evidence="5" type="ORF">RB653_000662</name>
</gene>
<evidence type="ECO:0000256" key="4">
    <source>
        <dbReference type="RuleBase" id="RU003485"/>
    </source>
</evidence>
<dbReference type="InterPro" id="IPR002222">
    <property type="entry name" value="Ribosomal_uS19"/>
</dbReference>
<dbReference type="Proteomes" id="UP001344447">
    <property type="component" value="Unassembled WGS sequence"/>
</dbReference>
<dbReference type="PANTHER" id="PTHR11880:SF2">
    <property type="entry name" value="SMALL RIBOSOMAL SUBUNIT PROTEIN US19"/>
    <property type="match status" value="1"/>
</dbReference>
<keyword evidence="2 4" id="KW-0689">Ribosomal protein</keyword>
<evidence type="ECO:0008006" key="7">
    <source>
        <dbReference type="Google" id="ProtNLM"/>
    </source>
</evidence>
<dbReference type="PANTHER" id="PTHR11880">
    <property type="entry name" value="RIBOSOMAL PROTEIN S19P FAMILY MEMBER"/>
    <property type="match status" value="1"/>
</dbReference>
<dbReference type="InterPro" id="IPR005713">
    <property type="entry name" value="Ribosomal_uS19_euk/arc"/>
</dbReference>
<dbReference type="PIRSF" id="PIRSF002144">
    <property type="entry name" value="Ribosomal_S19"/>
    <property type="match status" value="1"/>
</dbReference>
<dbReference type="Pfam" id="PF00203">
    <property type="entry name" value="Ribosomal_S19"/>
    <property type="match status" value="1"/>
</dbReference>
<organism evidence="5 6">
    <name type="scientific">Dictyostelium firmibasis</name>
    <dbReference type="NCBI Taxonomy" id="79012"/>
    <lineage>
        <taxon>Eukaryota</taxon>
        <taxon>Amoebozoa</taxon>
        <taxon>Evosea</taxon>
        <taxon>Eumycetozoa</taxon>
        <taxon>Dictyostelia</taxon>
        <taxon>Dictyosteliales</taxon>
        <taxon>Dictyosteliaceae</taxon>
        <taxon>Dictyostelium</taxon>
    </lineage>
</organism>
<comment type="similarity">
    <text evidence="1 4">Belongs to the universal ribosomal protein uS19 family.</text>
</comment>
<accession>A0AAN7Z1C4</accession>
<proteinExistence type="inferred from homology"/>
<dbReference type="GO" id="GO:0006412">
    <property type="term" value="P:translation"/>
    <property type="evidence" value="ECO:0007669"/>
    <property type="project" value="InterPro"/>
</dbReference>
<dbReference type="InterPro" id="IPR023575">
    <property type="entry name" value="Ribosomal_uS19_SF"/>
</dbReference>
<dbReference type="GO" id="GO:0003735">
    <property type="term" value="F:structural constituent of ribosome"/>
    <property type="evidence" value="ECO:0007669"/>
    <property type="project" value="InterPro"/>
</dbReference>
<dbReference type="FunFam" id="3.30.860.10:FF:000002">
    <property type="entry name" value="40S ribosomal protein S15"/>
    <property type="match status" value="1"/>
</dbReference>
<dbReference type="GO" id="GO:0022627">
    <property type="term" value="C:cytosolic small ribosomal subunit"/>
    <property type="evidence" value="ECO:0007669"/>
    <property type="project" value="TreeGrafter"/>
</dbReference>
<evidence type="ECO:0000313" key="5">
    <source>
        <dbReference type="EMBL" id="KAK5580640.1"/>
    </source>
</evidence>
<evidence type="ECO:0000256" key="2">
    <source>
        <dbReference type="ARBA" id="ARBA00022980"/>
    </source>
</evidence>
<dbReference type="GO" id="GO:0000028">
    <property type="term" value="P:ribosomal small subunit assembly"/>
    <property type="evidence" value="ECO:0007669"/>
    <property type="project" value="TreeGrafter"/>
</dbReference>
<evidence type="ECO:0000256" key="1">
    <source>
        <dbReference type="ARBA" id="ARBA00007345"/>
    </source>
</evidence>
<dbReference type="AlphaFoldDB" id="A0AAN7Z1C4"/>
<dbReference type="Gene3D" id="3.30.860.10">
    <property type="entry name" value="30s Ribosomal Protein S19, Chain A"/>
    <property type="match status" value="1"/>
</dbReference>
<keyword evidence="6" id="KW-1185">Reference proteome</keyword>